<reference evidence="2" key="4">
    <citation type="submission" date="2025-09" db="UniProtKB">
        <authorList>
            <consortium name="Ensembl"/>
        </authorList>
    </citation>
    <scope>IDENTIFICATION</scope>
</reference>
<feature type="chain" id="PRO_5014069097" evidence="1">
    <location>
        <begin position="21"/>
        <end position="116"/>
    </location>
</feature>
<dbReference type="OMA" id="LICHYCC"/>
<evidence type="ECO:0000256" key="1">
    <source>
        <dbReference type="SAM" id="SignalP"/>
    </source>
</evidence>
<dbReference type="Proteomes" id="UP000008144">
    <property type="component" value="Chromosome 5"/>
</dbReference>
<gene>
    <name evidence="2" type="primary">LOC100181139</name>
</gene>
<evidence type="ECO:0000313" key="3">
    <source>
        <dbReference type="Proteomes" id="UP000008144"/>
    </source>
</evidence>
<dbReference type="InterPro" id="IPR045860">
    <property type="entry name" value="Snake_toxin-like_sf"/>
</dbReference>
<name>A0A1W5B5D2_CIOIN</name>
<keyword evidence="1" id="KW-0732">Signal</keyword>
<dbReference type="AlphaFoldDB" id="A0A1W5B5D2"/>
<dbReference type="GeneID" id="100181139"/>
<protein>
    <submittedName>
        <fullName evidence="2">Uncharacterized LOC100181139</fullName>
    </submittedName>
</protein>
<accession>A0A1W5B5D2</accession>
<organism evidence="2 3">
    <name type="scientific">Ciona intestinalis</name>
    <name type="common">Transparent sea squirt</name>
    <name type="synonym">Ascidia intestinalis</name>
    <dbReference type="NCBI Taxonomy" id="7719"/>
    <lineage>
        <taxon>Eukaryota</taxon>
        <taxon>Metazoa</taxon>
        <taxon>Chordata</taxon>
        <taxon>Tunicata</taxon>
        <taxon>Ascidiacea</taxon>
        <taxon>Phlebobranchia</taxon>
        <taxon>Cionidae</taxon>
        <taxon>Ciona</taxon>
    </lineage>
</organism>
<sequence length="116" mass="12702">MKTILCFLAVGVVAVATQDASDPQNMQCLVGVSINGEGFFETVDCVNSEEACQTKIEQRGAFNVVYKRCKRQKECDNNARNNELNCYGPLAIANNVKVCHFCCSTPGCNTMNEIPN</sequence>
<dbReference type="EMBL" id="EAAA01002171">
    <property type="status" value="NOT_ANNOTATED_CDS"/>
    <property type="molecule type" value="Genomic_DNA"/>
</dbReference>
<dbReference type="SUPFAM" id="SSF57302">
    <property type="entry name" value="Snake toxin-like"/>
    <property type="match status" value="1"/>
</dbReference>
<dbReference type="InParanoid" id="A0A1W5B5D2"/>
<reference evidence="2" key="2">
    <citation type="journal article" date="2008" name="Genome Biol.">
        <title>Improved genome assembly and evidence-based global gene model set for the chordate Ciona intestinalis: new insight into intron and operon populations.</title>
        <authorList>
            <person name="Satou Y."/>
            <person name="Mineta K."/>
            <person name="Ogasawara M."/>
            <person name="Sasakura Y."/>
            <person name="Shoguchi E."/>
            <person name="Ueno K."/>
            <person name="Yamada L."/>
            <person name="Matsumoto J."/>
            <person name="Wasserscheid J."/>
            <person name="Dewar K."/>
            <person name="Wiley G.B."/>
            <person name="Macmil S.L."/>
            <person name="Roe B.A."/>
            <person name="Zeller R.W."/>
            <person name="Hastings K.E."/>
            <person name="Lemaire P."/>
            <person name="Lindquist E."/>
            <person name="Endo T."/>
            <person name="Hotta K."/>
            <person name="Inaba K."/>
        </authorList>
    </citation>
    <scope>NUCLEOTIDE SEQUENCE [LARGE SCALE GENOMIC DNA]</scope>
    <source>
        <strain evidence="2">wild type</strain>
    </source>
</reference>
<dbReference type="GeneTree" id="ENSGT00730000113563"/>
<evidence type="ECO:0000313" key="2">
    <source>
        <dbReference type="Ensembl" id="ENSCINP00000018874.3"/>
    </source>
</evidence>
<proteinExistence type="predicted"/>
<accession>F7B9Y4</accession>
<dbReference type="KEGG" id="cin:100181139"/>
<reference evidence="2" key="3">
    <citation type="submission" date="2025-08" db="UniProtKB">
        <authorList>
            <consortium name="Ensembl"/>
        </authorList>
    </citation>
    <scope>IDENTIFICATION</scope>
</reference>
<dbReference type="RefSeq" id="XP_026690368.1">
    <property type="nucleotide sequence ID" value="XM_026834567.1"/>
</dbReference>
<keyword evidence="3" id="KW-1185">Reference proteome</keyword>
<reference evidence="3" key="1">
    <citation type="journal article" date="2002" name="Science">
        <title>The draft genome of Ciona intestinalis: insights into chordate and vertebrate origins.</title>
        <authorList>
            <person name="Dehal P."/>
            <person name="Satou Y."/>
            <person name="Campbell R.K."/>
            <person name="Chapman J."/>
            <person name="Degnan B."/>
            <person name="De Tomaso A."/>
            <person name="Davidson B."/>
            <person name="Di Gregorio A."/>
            <person name="Gelpke M."/>
            <person name="Goodstein D.M."/>
            <person name="Harafuji N."/>
            <person name="Hastings K.E."/>
            <person name="Ho I."/>
            <person name="Hotta K."/>
            <person name="Huang W."/>
            <person name="Kawashima T."/>
            <person name="Lemaire P."/>
            <person name="Martinez D."/>
            <person name="Meinertzhagen I.A."/>
            <person name="Necula S."/>
            <person name="Nonaka M."/>
            <person name="Putnam N."/>
            <person name="Rash S."/>
            <person name="Saiga H."/>
            <person name="Satake M."/>
            <person name="Terry A."/>
            <person name="Yamada L."/>
            <person name="Wang H.G."/>
            <person name="Awazu S."/>
            <person name="Azumi K."/>
            <person name="Boore J."/>
            <person name="Branno M."/>
            <person name="Chin-Bow S."/>
            <person name="DeSantis R."/>
            <person name="Doyle S."/>
            <person name="Francino P."/>
            <person name="Keys D.N."/>
            <person name="Haga S."/>
            <person name="Hayashi H."/>
            <person name="Hino K."/>
            <person name="Imai K.S."/>
            <person name="Inaba K."/>
            <person name="Kano S."/>
            <person name="Kobayashi K."/>
            <person name="Kobayashi M."/>
            <person name="Lee B.I."/>
            <person name="Makabe K.W."/>
            <person name="Manohar C."/>
            <person name="Matassi G."/>
            <person name="Medina M."/>
            <person name="Mochizuki Y."/>
            <person name="Mount S."/>
            <person name="Morishita T."/>
            <person name="Miura S."/>
            <person name="Nakayama A."/>
            <person name="Nishizaka S."/>
            <person name="Nomoto H."/>
            <person name="Ohta F."/>
            <person name="Oishi K."/>
            <person name="Rigoutsos I."/>
            <person name="Sano M."/>
            <person name="Sasaki A."/>
            <person name="Sasakura Y."/>
            <person name="Shoguchi E."/>
            <person name="Shin-i T."/>
            <person name="Spagnuolo A."/>
            <person name="Stainier D."/>
            <person name="Suzuki M.M."/>
            <person name="Tassy O."/>
            <person name="Takatori N."/>
            <person name="Tokuoka M."/>
            <person name="Yagi K."/>
            <person name="Yoshizaki F."/>
            <person name="Wada S."/>
            <person name="Zhang C."/>
            <person name="Hyatt P.D."/>
            <person name="Larimer F."/>
            <person name="Detter C."/>
            <person name="Doggett N."/>
            <person name="Glavina T."/>
            <person name="Hawkins T."/>
            <person name="Richardson P."/>
            <person name="Lucas S."/>
            <person name="Kohara Y."/>
            <person name="Levine M."/>
            <person name="Satoh N."/>
            <person name="Rokhsar D.S."/>
        </authorList>
    </citation>
    <scope>NUCLEOTIDE SEQUENCE [LARGE SCALE GENOMIC DNA]</scope>
</reference>
<dbReference type="Ensembl" id="ENSCINT00000018874.3">
    <property type="protein sequence ID" value="ENSCINP00000018874.3"/>
    <property type="gene ID" value="ENSCING00000009287.3"/>
</dbReference>
<feature type="signal peptide" evidence="1">
    <location>
        <begin position="1"/>
        <end position="20"/>
    </location>
</feature>